<gene>
    <name evidence="1" type="ORF">H8B21_12840</name>
</gene>
<dbReference type="InterPro" id="IPR035901">
    <property type="entry name" value="GIY-YIG_endonuc_sf"/>
</dbReference>
<dbReference type="RefSeq" id="WP_190314181.1">
    <property type="nucleotide sequence ID" value="NZ_JACNYL010000003.1"/>
</dbReference>
<sequence>MESHIVYIVTDSNRAYLEVGYCTDILNRLREIHNTSSVLFGGSPKLNNVVYVEAFESQEKALCYHDTLRNFTRMQREKLIRLKNPNWLNLNASTTYRDKIDNKKVVVYA</sequence>
<keyword evidence="2" id="KW-1185">Reference proteome</keyword>
<evidence type="ECO:0000313" key="2">
    <source>
        <dbReference type="Proteomes" id="UP000651112"/>
    </source>
</evidence>
<evidence type="ECO:0008006" key="3">
    <source>
        <dbReference type="Google" id="ProtNLM"/>
    </source>
</evidence>
<proteinExistence type="predicted"/>
<evidence type="ECO:0000313" key="1">
    <source>
        <dbReference type="EMBL" id="MBD1422455.1"/>
    </source>
</evidence>
<organism evidence="1 2">
    <name type="scientific">Sphingobacterium chuzhouense</name>
    <dbReference type="NCBI Taxonomy" id="1742264"/>
    <lineage>
        <taxon>Bacteria</taxon>
        <taxon>Pseudomonadati</taxon>
        <taxon>Bacteroidota</taxon>
        <taxon>Sphingobacteriia</taxon>
        <taxon>Sphingobacteriales</taxon>
        <taxon>Sphingobacteriaceae</taxon>
        <taxon>Sphingobacterium</taxon>
    </lineage>
</organism>
<name>A0ABR7XTF7_9SPHI</name>
<accession>A0ABR7XTF7</accession>
<dbReference type="Gene3D" id="3.40.1440.10">
    <property type="entry name" value="GIY-YIG endonuclease"/>
    <property type="match status" value="1"/>
</dbReference>
<comment type="caution">
    <text evidence="1">The sequence shown here is derived from an EMBL/GenBank/DDBJ whole genome shotgun (WGS) entry which is preliminary data.</text>
</comment>
<protein>
    <recommendedName>
        <fullName evidence="3">Endonuclease</fullName>
    </recommendedName>
</protein>
<dbReference type="EMBL" id="JACNYL010000003">
    <property type="protein sequence ID" value="MBD1422455.1"/>
    <property type="molecule type" value="Genomic_DNA"/>
</dbReference>
<dbReference type="Proteomes" id="UP000651112">
    <property type="component" value="Unassembled WGS sequence"/>
</dbReference>
<reference evidence="1 2" key="1">
    <citation type="submission" date="2020-08" db="EMBL/GenBank/DDBJ databases">
        <title>Sphingobacterium sp. DN00404 isolated from aquaculture water.</title>
        <authorList>
            <person name="Zhang M."/>
        </authorList>
    </citation>
    <scope>NUCLEOTIDE SEQUENCE [LARGE SCALE GENOMIC DNA]</scope>
    <source>
        <strain evidence="1 2">KCTC 42746</strain>
    </source>
</reference>